<dbReference type="Gene3D" id="3.40.30.10">
    <property type="entry name" value="Glutaredoxin"/>
    <property type="match status" value="1"/>
</dbReference>
<dbReference type="Gene3D" id="1.20.1050.10">
    <property type="match status" value="1"/>
</dbReference>
<name>A0A0R1P0P7_9LACO</name>
<gene>
    <name evidence="3" type="ORF">FC98_GL002820</name>
</gene>
<dbReference type="InterPro" id="IPR010987">
    <property type="entry name" value="Glutathione-S-Trfase_C-like"/>
</dbReference>
<dbReference type="PROSITE" id="PS50404">
    <property type="entry name" value="GST_NTER"/>
    <property type="match status" value="1"/>
</dbReference>
<evidence type="ECO:0000259" key="1">
    <source>
        <dbReference type="PROSITE" id="PS50404"/>
    </source>
</evidence>
<dbReference type="InterPro" id="IPR004045">
    <property type="entry name" value="Glutathione_S-Trfase_N"/>
</dbReference>
<dbReference type="AlphaFoldDB" id="A0A0R1P0P7"/>
<dbReference type="PROSITE" id="PS50405">
    <property type="entry name" value="GST_CTER"/>
    <property type="match status" value="1"/>
</dbReference>
<comment type="caution">
    <text evidence="3">The sequence shown here is derived from an EMBL/GenBank/DDBJ whole genome shotgun (WGS) entry which is preliminary data.</text>
</comment>
<dbReference type="SUPFAM" id="SSF47616">
    <property type="entry name" value="GST C-terminal domain-like"/>
    <property type="match status" value="1"/>
</dbReference>
<dbReference type="GO" id="GO:0016740">
    <property type="term" value="F:transferase activity"/>
    <property type="evidence" value="ECO:0007669"/>
    <property type="project" value="UniProtKB-KW"/>
</dbReference>
<sequence length="212" mass="24437">MITMLNLFYASGTSAMAPHILLQASGLPFTIEKVNLDQKTWANGDYNRINEKSYVPTLQTSPNTYLTECAVILEVIDSLADNQYAFNYGTDAYWQLRTWVNYIATELHKNFISPFRKGNWLPNTDESKQLVWQRVAPRLKFVEAHFAGPWLLGQKFTFADPYLFVMTNWMKRLDYPLAQFPKLAIFDAQMRQLQSVSEVLQIEGAPHSLTDK</sequence>
<dbReference type="InterPro" id="IPR036282">
    <property type="entry name" value="Glutathione-S-Trfase_C_sf"/>
</dbReference>
<dbReference type="Proteomes" id="UP000051439">
    <property type="component" value="Unassembled WGS sequence"/>
</dbReference>
<dbReference type="CDD" id="cd03188">
    <property type="entry name" value="GST_C_Beta"/>
    <property type="match status" value="1"/>
</dbReference>
<dbReference type="InterPro" id="IPR036249">
    <property type="entry name" value="Thioredoxin-like_sf"/>
</dbReference>
<evidence type="ECO:0000313" key="3">
    <source>
        <dbReference type="EMBL" id="KRL22200.1"/>
    </source>
</evidence>
<proteinExistence type="predicted"/>
<dbReference type="EMBL" id="AZEB01000009">
    <property type="protein sequence ID" value="KRL22200.1"/>
    <property type="molecule type" value="Genomic_DNA"/>
</dbReference>
<keyword evidence="3" id="KW-0808">Transferase</keyword>
<dbReference type="PANTHER" id="PTHR44051:SF8">
    <property type="entry name" value="GLUTATHIONE S-TRANSFERASE GSTA"/>
    <property type="match status" value="1"/>
</dbReference>
<dbReference type="Pfam" id="PF13409">
    <property type="entry name" value="GST_N_2"/>
    <property type="match status" value="1"/>
</dbReference>
<dbReference type="CDD" id="cd03057">
    <property type="entry name" value="GST_N_Beta"/>
    <property type="match status" value="1"/>
</dbReference>
<evidence type="ECO:0000313" key="4">
    <source>
        <dbReference type="Proteomes" id="UP000051439"/>
    </source>
</evidence>
<evidence type="ECO:0000259" key="2">
    <source>
        <dbReference type="PROSITE" id="PS50405"/>
    </source>
</evidence>
<protein>
    <submittedName>
        <fullName evidence="3">Glutathione S-transferase family protein</fullName>
    </submittedName>
</protein>
<keyword evidence="4" id="KW-1185">Reference proteome</keyword>
<feature type="domain" description="GST C-terminal" evidence="2">
    <location>
        <begin position="89"/>
        <end position="212"/>
    </location>
</feature>
<accession>A0A0R1P0P7</accession>
<organism evidence="3 4">
    <name type="scientific">Lentilactobacillus kisonensis DSM 19906 = JCM 15041</name>
    <dbReference type="NCBI Taxonomy" id="1423766"/>
    <lineage>
        <taxon>Bacteria</taxon>
        <taxon>Bacillati</taxon>
        <taxon>Bacillota</taxon>
        <taxon>Bacilli</taxon>
        <taxon>Lactobacillales</taxon>
        <taxon>Lactobacillaceae</taxon>
        <taxon>Lentilactobacillus</taxon>
    </lineage>
</organism>
<feature type="domain" description="GST N-terminal" evidence="1">
    <location>
        <begin position="2"/>
        <end position="84"/>
    </location>
</feature>
<dbReference type="PANTHER" id="PTHR44051">
    <property type="entry name" value="GLUTATHIONE S-TRANSFERASE-RELATED"/>
    <property type="match status" value="1"/>
</dbReference>
<reference evidence="3 4" key="1">
    <citation type="journal article" date="2015" name="Genome Announc.">
        <title>Expanding the biotechnology potential of lactobacilli through comparative genomics of 213 strains and associated genera.</title>
        <authorList>
            <person name="Sun Z."/>
            <person name="Harris H.M."/>
            <person name="McCann A."/>
            <person name="Guo C."/>
            <person name="Argimon S."/>
            <person name="Zhang W."/>
            <person name="Yang X."/>
            <person name="Jeffery I.B."/>
            <person name="Cooney J.C."/>
            <person name="Kagawa T.F."/>
            <person name="Liu W."/>
            <person name="Song Y."/>
            <person name="Salvetti E."/>
            <person name="Wrobel A."/>
            <person name="Rasinkangas P."/>
            <person name="Parkhill J."/>
            <person name="Rea M.C."/>
            <person name="O'Sullivan O."/>
            <person name="Ritari J."/>
            <person name="Douillard F.P."/>
            <person name="Paul Ross R."/>
            <person name="Yang R."/>
            <person name="Briner A.E."/>
            <person name="Felis G.E."/>
            <person name="de Vos W.M."/>
            <person name="Barrangou R."/>
            <person name="Klaenhammer T.R."/>
            <person name="Caufield P.W."/>
            <person name="Cui Y."/>
            <person name="Zhang H."/>
            <person name="O'Toole P.W."/>
        </authorList>
    </citation>
    <scope>NUCLEOTIDE SEQUENCE [LARGE SCALE GENOMIC DNA]</scope>
    <source>
        <strain evidence="3 4">DSM 19906</strain>
    </source>
</reference>
<dbReference type="SUPFAM" id="SSF52833">
    <property type="entry name" value="Thioredoxin-like"/>
    <property type="match status" value="1"/>
</dbReference>
<dbReference type="PATRIC" id="fig|1423766.4.peg.2949"/>
<dbReference type="Pfam" id="PF13410">
    <property type="entry name" value="GST_C_2"/>
    <property type="match status" value="1"/>
</dbReference>